<reference evidence="6 7" key="1">
    <citation type="submission" date="2020-04" db="EMBL/GenBank/DDBJ databases">
        <title>MicrobeNet Type strains.</title>
        <authorList>
            <person name="Nicholson A.C."/>
        </authorList>
    </citation>
    <scope>NUCLEOTIDE SEQUENCE [LARGE SCALE GENOMIC DNA]</scope>
    <source>
        <strain evidence="6 7">DSM 44445</strain>
    </source>
</reference>
<dbReference type="PROSITE" id="PS50043">
    <property type="entry name" value="HTH_LUXR_2"/>
    <property type="match status" value="1"/>
</dbReference>
<dbReference type="InterPro" id="IPR000792">
    <property type="entry name" value="Tscrpt_reg_LuxR_C"/>
</dbReference>
<evidence type="ECO:0000256" key="3">
    <source>
        <dbReference type="PROSITE-ProRule" id="PRU00169"/>
    </source>
</evidence>
<keyword evidence="7" id="KW-1185">Reference proteome</keyword>
<evidence type="ECO:0000313" key="7">
    <source>
        <dbReference type="Proteomes" id="UP000523447"/>
    </source>
</evidence>
<dbReference type="PANTHER" id="PTHR45566">
    <property type="entry name" value="HTH-TYPE TRANSCRIPTIONAL REGULATOR YHJB-RELATED"/>
    <property type="match status" value="1"/>
</dbReference>
<dbReference type="InterPro" id="IPR016032">
    <property type="entry name" value="Sig_transdc_resp-reg_C-effctor"/>
</dbReference>
<dbReference type="PANTHER" id="PTHR45566:SF2">
    <property type="entry name" value="NARL SUBFAMILY"/>
    <property type="match status" value="1"/>
</dbReference>
<feature type="domain" description="HTH luxR-type" evidence="4">
    <location>
        <begin position="185"/>
        <end position="250"/>
    </location>
</feature>
<dbReference type="RefSeq" id="WP_083892774.1">
    <property type="nucleotide sequence ID" value="NZ_CAWPHS010000007.1"/>
</dbReference>
<gene>
    <name evidence="6" type="ORF">HGA07_15975</name>
</gene>
<dbReference type="GO" id="GO:0003677">
    <property type="term" value="F:DNA binding"/>
    <property type="evidence" value="ECO:0007669"/>
    <property type="project" value="UniProtKB-KW"/>
</dbReference>
<accession>A0A7X6RIF5</accession>
<dbReference type="SUPFAM" id="SSF46894">
    <property type="entry name" value="C-terminal effector domain of the bipartite response regulators"/>
    <property type="match status" value="1"/>
</dbReference>
<dbReference type="Proteomes" id="UP000523447">
    <property type="component" value="Unassembled WGS sequence"/>
</dbReference>
<keyword evidence="1 3" id="KW-0597">Phosphoprotein</keyword>
<dbReference type="SMART" id="SM00421">
    <property type="entry name" value="HTH_LUXR"/>
    <property type="match status" value="1"/>
</dbReference>
<dbReference type="SUPFAM" id="SSF52172">
    <property type="entry name" value="CheY-like"/>
    <property type="match status" value="1"/>
</dbReference>
<dbReference type="PRINTS" id="PR00038">
    <property type="entry name" value="HTHLUXR"/>
</dbReference>
<dbReference type="InterPro" id="IPR001789">
    <property type="entry name" value="Sig_transdc_resp-reg_receiver"/>
</dbReference>
<dbReference type="EMBL" id="JAAXPE010000015">
    <property type="protein sequence ID" value="NKY87127.1"/>
    <property type="molecule type" value="Genomic_DNA"/>
</dbReference>
<evidence type="ECO:0000256" key="2">
    <source>
        <dbReference type="ARBA" id="ARBA00023125"/>
    </source>
</evidence>
<organism evidence="6 7">
    <name type="scientific">Nocardia veterana</name>
    <dbReference type="NCBI Taxonomy" id="132249"/>
    <lineage>
        <taxon>Bacteria</taxon>
        <taxon>Bacillati</taxon>
        <taxon>Actinomycetota</taxon>
        <taxon>Actinomycetes</taxon>
        <taxon>Mycobacteriales</taxon>
        <taxon>Nocardiaceae</taxon>
        <taxon>Nocardia</taxon>
    </lineage>
</organism>
<dbReference type="SMART" id="SM00448">
    <property type="entry name" value="REC"/>
    <property type="match status" value="1"/>
</dbReference>
<evidence type="ECO:0000313" key="6">
    <source>
        <dbReference type="EMBL" id="NKY87127.1"/>
    </source>
</evidence>
<dbReference type="PROSITE" id="PS50110">
    <property type="entry name" value="RESPONSE_REGULATORY"/>
    <property type="match status" value="1"/>
</dbReference>
<sequence length="258" mass="28151">MIQRQVGRDRRVARLAEHSPLRQSRYRASADRGAVDRRAARPEQFEVSSELRVFIVDDHEVVRRGVVNLLGDQSDMRVIGEAGTVLQAMARIPVQRPDVVVIDVHLPDGNGIDLCGALLARVDDLRCAILTATADEAALCDALDAGASAFIVKDIDGGELVRAIREVGAGGSVFDARVAAARDRRLHRNADLGERDEQLLAMLAAGLTNKEIAERMYIAEKTVRNHLTGLFARLGVQTRTQAAVLAVNMYSQLPTNLD</sequence>
<evidence type="ECO:0000259" key="4">
    <source>
        <dbReference type="PROSITE" id="PS50043"/>
    </source>
</evidence>
<dbReference type="InterPro" id="IPR051015">
    <property type="entry name" value="EvgA-like"/>
</dbReference>
<dbReference type="Gene3D" id="3.40.50.2300">
    <property type="match status" value="1"/>
</dbReference>
<dbReference type="Pfam" id="PF00072">
    <property type="entry name" value="Response_reg"/>
    <property type="match status" value="1"/>
</dbReference>
<dbReference type="GO" id="GO:0006355">
    <property type="term" value="P:regulation of DNA-templated transcription"/>
    <property type="evidence" value="ECO:0007669"/>
    <property type="project" value="InterPro"/>
</dbReference>
<dbReference type="GO" id="GO:0000160">
    <property type="term" value="P:phosphorelay signal transduction system"/>
    <property type="evidence" value="ECO:0007669"/>
    <property type="project" value="InterPro"/>
</dbReference>
<dbReference type="InterPro" id="IPR058245">
    <property type="entry name" value="NreC/VraR/RcsB-like_REC"/>
</dbReference>
<protein>
    <submittedName>
        <fullName evidence="6">Response regulator transcription factor</fullName>
    </submittedName>
</protein>
<evidence type="ECO:0000256" key="1">
    <source>
        <dbReference type="ARBA" id="ARBA00022553"/>
    </source>
</evidence>
<dbReference type="CDD" id="cd06170">
    <property type="entry name" value="LuxR_C_like"/>
    <property type="match status" value="1"/>
</dbReference>
<dbReference type="AlphaFoldDB" id="A0A7X6RIF5"/>
<dbReference type="CDD" id="cd17535">
    <property type="entry name" value="REC_NarL-like"/>
    <property type="match status" value="1"/>
</dbReference>
<keyword evidence="2" id="KW-0238">DNA-binding</keyword>
<feature type="domain" description="Response regulatory" evidence="5">
    <location>
        <begin position="52"/>
        <end position="168"/>
    </location>
</feature>
<name>A0A7X6RIF5_9NOCA</name>
<dbReference type="Pfam" id="PF00196">
    <property type="entry name" value="GerE"/>
    <property type="match status" value="1"/>
</dbReference>
<feature type="modified residue" description="4-aspartylphosphate" evidence="3">
    <location>
        <position position="103"/>
    </location>
</feature>
<evidence type="ECO:0000259" key="5">
    <source>
        <dbReference type="PROSITE" id="PS50110"/>
    </source>
</evidence>
<proteinExistence type="predicted"/>
<dbReference type="InterPro" id="IPR011006">
    <property type="entry name" value="CheY-like_superfamily"/>
</dbReference>
<comment type="caution">
    <text evidence="6">The sequence shown here is derived from an EMBL/GenBank/DDBJ whole genome shotgun (WGS) entry which is preliminary data.</text>
</comment>